<dbReference type="GO" id="GO:0005085">
    <property type="term" value="F:guanyl-nucleotide exchange factor activity"/>
    <property type="evidence" value="ECO:0007669"/>
    <property type="project" value="UniProtKB-KW"/>
</dbReference>
<dbReference type="GO" id="GO:0008017">
    <property type="term" value="F:microtubule binding"/>
    <property type="evidence" value="ECO:0007669"/>
    <property type="project" value="TreeGrafter"/>
</dbReference>
<dbReference type="SMART" id="SM00109">
    <property type="entry name" value="C1"/>
    <property type="match status" value="1"/>
</dbReference>
<dbReference type="GO" id="GO:0005794">
    <property type="term" value="C:Golgi apparatus"/>
    <property type="evidence" value="ECO:0007669"/>
    <property type="project" value="UniProtKB-SubCell"/>
</dbReference>
<evidence type="ECO:0000256" key="4">
    <source>
        <dbReference type="ARBA" id="ARBA00004555"/>
    </source>
</evidence>
<dbReference type="InterPro" id="IPR051632">
    <property type="entry name" value="Rho_GEF"/>
</dbReference>
<dbReference type="SUPFAM" id="SSF48065">
    <property type="entry name" value="DBL homology domain (DH-domain)"/>
    <property type="match status" value="1"/>
</dbReference>
<keyword evidence="13" id="KW-0493">Microtubule</keyword>
<keyword evidence="15" id="KW-0863">Zinc-finger</keyword>
<dbReference type="EMBL" id="MKHE01000020">
    <property type="protein sequence ID" value="OWK04516.1"/>
    <property type="molecule type" value="Genomic_DNA"/>
</dbReference>
<dbReference type="GO" id="GO:0051301">
    <property type="term" value="P:cell division"/>
    <property type="evidence" value="ECO:0007669"/>
    <property type="project" value="UniProtKB-KW"/>
</dbReference>
<dbReference type="FunFam" id="2.30.29.30:FF:000021">
    <property type="entry name" value="Rho guanine nucleotide exchange factor 2"/>
    <property type="match status" value="1"/>
</dbReference>
<dbReference type="SMART" id="SM00233">
    <property type="entry name" value="PH"/>
    <property type="match status" value="1"/>
</dbReference>
<evidence type="ECO:0000256" key="11">
    <source>
        <dbReference type="ARBA" id="ARBA00022618"/>
    </source>
</evidence>
<keyword evidence="6" id="KW-0796">Tight junction</keyword>
<feature type="domain" description="Phorbol-ester/DAG-type" evidence="33">
    <location>
        <begin position="39"/>
        <end position="86"/>
    </location>
</feature>
<evidence type="ECO:0000256" key="22">
    <source>
        <dbReference type="ARBA" id="ARBA00022990"/>
    </source>
</evidence>
<evidence type="ECO:0000256" key="14">
    <source>
        <dbReference type="ARBA" id="ARBA00022723"/>
    </source>
</evidence>
<feature type="compositionally biased region" description="Acidic residues" evidence="30">
    <location>
        <begin position="1014"/>
        <end position="1023"/>
    </location>
</feature>
<evidence type="ECO:0000256" key="26">
    <source>
        <dbReference type="ARBA" id="ARBA00023306"/>
    </source>
</evidence>
<dbReference type="Gene3D" id="1.20.900.10">
    <property type="entry name" value="Dbl homology (DH) domain"/>
    <property type="match status" value="1"/>
</dbReference>
<evidence type="ECO:0000256" key="7">
    <source>
        <dbReference type="ARBA" id="ARBA00022473"/>
    </source>
</evidence>
<keyword evidence="7" id="KW-0217">Developmental protein</keyword>
<evidence type="ECO:0000256" key="5">
    <source>
        <dbReference type="ARBA" id="ARBA00017262"/>
    </source>
</evidence>
<keyword evidence="24 29" id="KW-0175">Coiled coil</keyword>
<dbReference type="GO" id="GO:0005874">
    <property type="term" value="C:microtubule"/>
    <property type="evidence" value="ECO:0007669"/>
    <property type="project" value="UniProtKB-KW"/>
</dbReference>
<dbReference type="InterPro" id="IPR035899">
    <property type="entry name" value="DBL_dom_sf"/>
</dbReference>
<evidence type="ECO:0000256" key="25">
    <source>
        <dbReference type="ARBA" id="ARBA00023212"/>
    </source>
</evidence>
<comment type="subcellular location">
    <subcellularLocation>
        <location evidence="2">Cell junction</location>
        <location evidence="2">Tight junction</location>
    </subcellularLocation>
    <subcellularLocation>
        <location evidence="1">Cytoplasm</location>
        <location evidence="1">Cytoskeleton</location>
        <location evidence="1">Spindle</location>
    </subcellularLocation>
    <subcellularLocation>
        <location evidence="3">Cytoplasmic vesicle</location>
    </subcellularLocation>
    <subcellularLocation>
        <location evidence="4">Golgi apparatus</location>
    </subcellularLocation>
</comment>
<dbReference type="InterPro" id="IPR001849">
    <property type="entry name" value="PH_domain"/>
</dbReference>
<dbReference type="GO" id="GO:0035023">
    <property type="term" value="P:regulation of Rho protein signal transduction"/>
    <property type="evidence" value="ECO:0007669"/>
    <property type="project" value="TreeGrafter"/>
</dbReference>
<dbReference type="GO" id="GO:0008270">
    <property type="term" value="F:zinc ion binding"/>
    <property type="evidence" value="ECO:0007669"/>
    <property type="project" value="UniProtKB-KW"/>
</dbReference>
<keyword evidence="10" id="KW-0399">Innate immunity</keyword>
<gene>
    <name evidence="34" type="ORF">Celaphus_00001914</name>
</gene>
<evidence type="ECO:0000256" key="24">
    <source>
        <dbReference type="ARBA" id="ARBA00023054"/>
    </source>
</evidence>
<keyword evidence="11" id="KW-0132">Cell division</keyword>
<feature type="domain" description="DH" evidence="32">
    <location>
        <begin position="235"/>
        <end position="432"/>
    </location>
</feature>
<keyword evidence="23" id="KW-0333">Golgi apparatus</keyword>
<dbReference type="GO" id="GO:0032587">
    <property type="term" value="C:ruffle membrane"/>
    <property type="evidence" value="ECO:0007669"/>
    <property type="project" value="TreeGrafter"/>
</dbReference>
<keyword evidence="35" id="KW-1185">Reference proteome</keyword>
<dbReference type="GO" id="GO:0071356">
    <property type="term" value="P:cellular response to tumor necrosis factor"/>
    <property type="evidence" value="ECO:0007669"/>
    <property type="project" value="UniProtKB-ARBA"/>
</dbReference>
<keyword evidence="8" id="KW-0963">Cytoplasm</keyword>
<dbReference type="GO" id="GO:0007399">
    <property type="term" value="P:nervous system development"/>
    <property type="evidence" value="ECO:0007669"/>
    <property type="project" value="UniProtKB-KW"/>
</dbReference>
<keyword evidence="16" id="KW-0498">Mitosis</keyword>
<evidence type="ECO:0000256" key="28">
    <source>
        <dbReference type="ARBA" id="ARBA00031760"/>
    </source>
</evidence>
<evidence type="ECO:0000256" key="2">
    <source>
        <dbReference type="ARBA" id="ARBA00004435"/>
    </source>
</evidence>
<evidence type="ECO:0000256" key="30">
    <source>
        <dbReference type="SAM" id="MobiDB-lite"/>
    </source>
</evidence>
<dbReference type="GO" id="GO:0045087">
    <property type="term" value="P:innate immune response"/>
    <property type="evidence" value="ECO:0007669"/>
    <property type="project" value="UniProtKB-KW"/>
</dbReference>
<evidence type="ECO:0000256" key="13">
    <source>
        <dbReference type="ARBA" id="ARBA00022701"/>
    </source>
</evidence>
<evidence type="ECO:0000313" key="34">
    <source>
        <dbReference type="EMBL" id="OWK04516.1"/>
    </source>
</evidence>
<dbReference type="GO" id="GO:0031410">
    <property type="term" value="C:cytoplasmic vesicle"/>
    <property type="evidence" value="ECO:0007669"/>
    <property type="project" value="UniProtKB-SubCell"/>
</dbReference>
<dbReference type="InterPro" id="IPR011993">
    <property type="entry name" value="PH-like_dom_sf"/>
</dbReference>
<evidence type="ECO:0000256" key="21">
    <source>
        <dbReference type="ARBA" id="ARBA00022949"/>
    </source>
</evidence>
<protein>
    <recommendedName>
        <fullName evidence="5">Rho guanine nucleotide exchange factor 2</fullName>
    </recommendedName>
    <alternativeName>
        <fullName evidence="28">Guanine nucleotide exchange factor H1</fullName>
    </alternativeName>
</protein>
<keyword evidence="14" id="KW-0479">Metal-binding</keyword>
<dbReference type="PROSITE" id="PS50003">
    <property type="entry name" value="PH_DOMAIN"/>
    <property type="match status" value="1"/>
</dbReference>
<evidence type="ECO:0000256" key="18">
    <source>
        <dbReference type="ARBA" id="ARBA00022833"/>
    </source>
</evidence>
<dbReference type="GO" id="GO:0045666">
    <property type="term" value="P:positive regulation of neuron differentiation"/>
    <property type="evidence" value="ECO:0007669"/>
    <property type="project" value="TreeGrafter"/>
</dbReference>
<feature type="region of interest" description="Disordered" evidence="30">
    <location>
        <begin position="966"/>
        <end position="1059"/>
    </location>
</feature>
<evidence type="ECO:0000256" key="10">
    <source>
        <dbReference type="ARBA" id="ARBA00022588"/>
    </source>
</evidence>
<accession>A0A212CER9</accession>
<evidence type="ECO:0000256" key="20">
    <source>
        <dbReference type="ARBA" id="ARBA00022902"/>
    </source>
</evidence>
<dbReference type="InterPro" id="IPR002219">
    <property type="entry name" value="PKC_DAG/PE"/>
</dbReference>
<keyword evidence="22" id="KW-0007">Acetylation</keyword>
<evidence type="ECO:0000256" key="27">
    <source>
        <dbReference type="ARBA" id="ARBA00023329"/>
    </source>
</evidence>
<dbReference type="SUPFAM" id="SSF50729">
    <property type="entry name" value="PH domain-like"/>
    <property type="match status" value="1"/>
</dbReference>
<dbReference type="FunFam" id="1.20.900.10:FF:000004">
    <property type="entry name" value="Rho guanine nucleotide exchange factor 2"/>
    <property type="match status" value="1"/>
</dbReference>
<dbReference type="Proteomes" id="UP000242450">
    <property type="component" value="Chromosome 20"/>
</dbReference>
<dbReference type="Pfam" id="PF17838">
    <property type="entry name" value="PH_16"/>
    <property type="match status" value="1"/>
</dbReference>
<organism evidence="34 35">
    <name type="scientific">Cervus elaphus hippelaphus</name>
    <name type="common">European red deer</name>
    <dbReference type="NCBI Taxonomy" id="46360"/>
    <lineage>
        <taxon>Eukaryota</taxon>
        <taxon>Metazoa</taxon>
        <taxon>Chordata</taxon>
        <taxon>Craniata</taxon>
        <taxon>Vertebrata</taxon>
        <taxon>Euteleostomi</taxon>
        <taxon>Mammalia</taxon>
        <taxon>Eutheria</taxon>
        <taxon>Laurasiatheria</taxon>
        <taxon>Artiodactyla</taxon>
        <taxon>Ruminantia</taxon>
        <taxon>Pecora</taxon>
        <taxon>Cervidae</taxon>
        <taxon>Cervinae</taxon>
        <taxon>Cervus</taxon>
    </lineage>
</organism>
<dbReference type="InterPro" id="IPR046349">
    <property type="entry name" value="C1-like_sf"/>
</dbReference>
<keyword evidence="18" id="KW-0862">Zinc</keyword>
<evidence type="ECO:0000259" key="31">
    <source>
        <dbReference type="PROSITE" id="PS50003"/>
    </source>
</evidence>
<evidence type="ECO:0000256" key="3">
    <source>
        <dbReference type="ARBA" id="ARBA00004541"/>
    </source>
</evidence>
<dbReference type="OrthoDB" id="28045at2759"/>
<keyword evidence="9" id="KW-0597">Phosphoprotein</keyword>
<dbReference type="Pfam" id="PF00621">
    <property type="entry name" value="RhoGEF"/>
    <property type="match status" value="1"/>
</dbReference>
<dbReference type="FunFam" id="3.30.60.20:FF:000032">
    <property type="entry name" value="rho guanine nucleotide exchange factor 2 isoform X2"/>
    <property type="match status" value="1"/>
</dbReference>
<keyword evidence="17" id="KW-0221">Differentiation</keyword>
<feature type="region of interest" description="Disordered" evidence="30">
    <location>
        <begin position="752"/>
        <end position="772"/>
    </location>
</feature>
<evidence type="ECO:0000256" key="29">
    <source>
        <dbReference type="SAM" id="Coils"/>
    </source>
</evidence>
<dbReference type="InterPro" id="IPR000219">
    <property type="entry name" value="DH_dom"/>
</dbReference>
<dbReference type="PANTHER" id="PTHR13944:SF20">
    <property type="entry name" value="RHO GUANINE NUCLEOTIDE EXCHANGE FACTOR 2"/>
    <property type="match status" value="1"/>
</dbReference>
<evidence type="ECO:0000256" key="1">
    <source>
        <dbReference type="ARBA" id="ARBA00004186"/>
    </source>
</evidence>
<dbReference type="AlphaFoldDB" id="A0A212CER9"/>
<keyword evidence="20" id="KW-0524">Neurogenesis</keyword>
<dbReference type="GO" id="GO:0005923">
    <property type="term" value="C:bicellular tight junction"/>
    <property type="evidence" value="ECO:0007669"/>
    <property type="project" value="UniProtKB-SubCell"/>
</dbReference>
<evidence type="ECO:0000256" key="15">
    <source>
        <dbReference type="ARBA" id="ARBA00022771"/>
    </source>
</evidence>
<dbReference type="CDD" id="cd20877">
    <property type="entry name" value="C1_ARHGEF2"/>
    <property type="match status" value="1"/>
</dbReference>
<evidence type="ECO:0000256" key="12">
    <source>
        <dbReference type="ARBA" id="ARBA00022658"/>
    </source>
</evidence>
<evidence type="ECO:0000256" key="19">
    <source>
        <dbReference type="ARBA" id="ARBA00022859"/>
    </source>
</evidence>
<evidence type="ECO:0000313" key="35">
    <source>
        <dbReference type="Proteomes" id="UP000242450"/>
    </source>
</evidence>
<dbReference type="PROSITE" id="PS50010">
    <property type="entry name" value="DH_2"/>
    <property type="match status" value="1"/>
</dbReference>
<feature type="compositionally biased region" description="Basic and acidic residues" evidence="30">
    <location>
        <begin position="843"/>
        <end position="859"/>
    </location>
</feature>
<evidence type="ECO:0000256" key="16">
    <source>
        <dbReference type="ARBA" id="ARBA00022776"/>
    </source>
</evidence>
<evidence type="ECO:0000259" key="33">
    <source>
        <dbReference type="PROSITE" id="PS50081"/>
    </source>
</evidence>
<dbReference type="SUPFAM" id="SSF57889">
    <property type="entry name" value="Cysteine-rich domain"/>
    <property type="match status" value="1"/>
</dbReference>
<dbReference type="Gene3D" id="3.30.60.20">
    <property type="match status" value="1"/>
</dbReference>
<keyword evidence="21" id="KW-0965">Cell junction</keyword>
<dbReference type="CDD" id="cd00160">
    <property type="entry name" value="RhoGEF"/>
    <property type="match status" value="1"/>
</dbReference>
<keyword evidence="12" id="KW-0344">Guanine-nucleotide releasing factor</keyword>
<dbReference type="GO" id="GO:0005819">
    <property type="term" value="C:spindle"/>
    <property type="evidence" value="ECO:0007669"/>
    <property type="project" value="UniProtKB-SubCell"/>
</dbReference>
<dbReference type="Gene3D" id="2.30.29.30">
    <property type="entry name" value="Pleckstrin-homology domain (PH domain)/Phosphotyrosine-binding domain (PTB)"/>
    <property type="match status" value="1"/>
</dbReference>
<dbReference type="InterPro" id="IPR041020">
    <property type="entry name" value="PH_16"/>
</dbReference>
<keyword evidence="27" id="KW-0968">Cytoplasmic vesicle</keyword>
<dbReference type="GO" id="GO:0007015">
    <property type="term" value="P:actin filament organization"/>
    <property type="evidence" value="ECO:0007669"/>
    <property type="project" value="TreeGrafter"/>
</dbReference>
<dbReference type="PANTHER" id="PTHR13944">
    <property type="entry name" value="AGAP007712-PA"/>
    <property type="match status" value="1"/>
</dbReference>
<keyword evidence="19" id="KW-0391">Immunity</keyword>
<evidence type="ECO:0000256" key="9">
    <source>
        <dbReference type="ARBA" id="ARBA00022553"/>
    </source>
</evidence>
<keyword evidence="26" id="KW-0131">Cell cycle</keyword>
<dbReference type="PROSITE" id="PS50081">
    <property type="entry name" value="ZF_DAG_PE_2"/>
    <property type="match status" value="1"/>
</dbReference>
<reference evidence="34 35" key="1">
    <citation type="journal article" date="2018" name="Mol. Genet. Genomics">
        <title>The red deer Cervus elaphus genome CerEla1.0: sequencing, annotating, genes, and chromosomes.</title>
        <authorList>
            <person name="Bana N.A."/>
            <person name="Nyiri A."/>
            <person name="Nagy J."/>
            <person name="Frank K."/>
            <person name="Nagy T."/>
            <person name="Steger V."/>
            <person name="Schiller M."/>
            <person name="Lakatos P."/>
            <person name="Sugar L."/>
            <person name="Horn P."/>
            <person name="Barta E."/>
            <person name="Orosz L."/>
        </authorList>
    </citation>
    <scope>NUCLEOTIDE SEQUENCE [LARGE SCALE GENOMIC DNA]</scope>
    <source>
        <strain evidence="34">Hungarian</strain>
    </source>
</reference>
<feature type="domain" description="PH" evidence="31">
    <location>
        <begin position="472"/>
        <end position="571"/>
    </location>
</feature>
<proteinExistence type="predicted"/>
<dbReference type="GO" id="GO:0000902">
    <property type="term" value="P:cell morphogenesis"/>
    <property type="evidence" value="ECO:0007669"/>
    <property type="project" value="TreeGrafter"/>
</dbReference>
<evidence type="ECO:0000256" key="17">
    <source>
        <dbReference type="ARBA" id="ARBA00022782"/>
    </source>
</evidence>
<feature type="region of interest" description="Disordered" evidence="30">
    <location>
        <begin position="843"/>
        <end position="865"/>
    </location>
</feature>
<feature type="compositionally biased region" description="Basic and acidic residues" evidence="30">
    <location>
        <begin position="993"/>
        <end position="1012"/>
    </location>
</feature>
<evidence type="ECO:0000259" key="32">
    <source>
        <dbReference type="PROSITE" id="PS50010"/>
    </source>
</evidence>
<dbReference type="SMART" id="SM00325">
    <property type="entry name" value="RhoGEF"/>
    <property type="match status" value="1"/>
</dbReference>
<sequence length="1059" mass="119154">MSRIESLTRARIDRSKELASKTREKEKMKEAKDARYTNGHLFTTISVSGMTMCYACNKSITAKEALICPTCNVTIHNRCKDTLANCTKVKQKQQKAALLKNNTALQSVSLRSKTTTRERPSSAIYPSDIRQSLLGSRRGRSSLSLAKSVSTTNIAGHFNDESPLGLRRILSQSTDSLNMRNRTLSVESLIDEGAEVIYNELMSDFEMDEKDFAADSWSLAVDSSFLQQHKKEVMKQQDVIYELIQTELHHVRTLKIMTRLFRTGMLEELQLEPAVVQGLFPCVDELTDIHTRFLSQLLDRRRQALCPGSTRNFVIHRLGDLLISQFSGPSAEQMRKTYSEFCSRHTKALKLYKELYARDKRFQQFIRKVTRSAVLKRHGVQECILLVTQRITKYPVLINRILQHSHGMEEERQDLTTALGLVKELLSNVDQDVHELEKGARLQEIYNRMDPRAQAPVPGKGPFGREELLRRKLIHDGCLLWKTATGRFKDVLMLLMTDVLVFLQEKDQKYIFPVLDKPSVVSLQNLIVRDIANQEKGMFLISAAPPEMYEVHTASRDDRSTWIRVIQQSVRWLFRVLTSFSSTVELQQKDRALVELLQEKVGLFAEMTHFQVEEDGGSGVPLPTLPRGLFRSESLESPRGERLLQDAIREGEGASGEESGLTSSPSHSRDTWLAKGDVHPIVRNSPECLLGTGCQERRGKMALAAVCHLSSCMSLHILHTPGHFNDFFLICGVEGLKDLLVGPGVELLLTPREPSLPVEPDSGGNTSPGVTAIDGEARTFNGSIELCRADSDSSQKDRNGNQLRSPQEEALQRLVNLYGLLHGLQAAVAQQDTLMEARFPEGPERREKLTRANSRDGEAGRVGGVPAAPEKQATELALLQRQHALLQEELRRCRRLGEERATEAGSLEARLRESEQARALLEREAEEARRQLAALGHTEPPLVAEAPWARRPLDPRRRSLPAGDALYLSFTPPQPSRGHDRLDLPVTVRSVHRPFEDRERQELGSPDERLQDSSDPDTGSEEEGSSRLSPPHSPRDFTRMQDIPEETESRDGEPVASET</sequence>
<keyword evidence="25" id="KW-0206">Cytoskeleton</keyword>
<name>A0A212CER9_CEREH</name>
<dbReference type="PROSITE" id="PS00479">
    <property type="entry name" value="ZF_DAG_PE_1"/>
    <property type="match status" value="1"/>
</dbReference>
<evidence type="ECO:0000256" key="6">
    <source>
        <dbReference type="ARBA" id="ARBA00022427"/>
    </source>
</evidence>
<evidence type="ECO:0000256" key="8">
    <source>
        <dbReference type="ARBA" id="ARBA00022490"/>
    </source>
</evidence>
<evidence type="ECO:0000256" key="23">
    <source>
        <dbReference type="ARBA" id="ARBA00023034"/>
    </source>
</evidence>
<comment type="caution">
    <text evidence="34">The sequence shown here is derived from an EMBL/GenBank/DDBJ whole genome shotgun (WGS) entry which is preliminary data.</text>
</comment>
<feature type="coiled-coil region" evidence="29">
    <location>
        <begin position="876"/>
        <end position="938"/>
    </location>
</feature>
<dbReference type="GO" id="GO:0030154">
    <property type="term" value="P:cell differentiation"/>
    <property type="evidence" value="ECO:0007669"/>
    <property type="project" value="UniProtKB-KW"/>
</dbReference>